<reference evidence="3" key="1">
    <citation type="submission" date="2016-06" db="EMBL/GenBank/DDBJ databases">
        <authorList>
            <person name="Sutton G."/>
            <person name="Brinkac L."/>
            <person name="Sanka R."/>
            <person name="Adams M."/>
            <person name="Lau E."/>
            <person name="Garcia-Basteiro A."/>
            <person name="Lopez-Varela E."/>
            <person name="Palencia S."/>
        </authorList>
    </citation>
    <scope>NUCLEOTIDE SEQUENCE [LARGE SCALE GENOMIC DNA]</scope>
    <source>
        <strain evidence="3">1127319.6</strain>
    </source>
</reference>
<dbReference type="Proteomes" id="UP000093898">
    <property type="component" value="Unassembled WGS sequence"/>
</dbReference>
<protein>
    <recommendedName>
        <fullName evidence="1">Enoyl reductase (ER) domain-containing protein</fullName>
    </recommendedName>
</protein>
<evidence type="ECO:0000259" key="1">
    <source>
        <dbReference type="SMART" id="SM00829"/>
    </source>
</evidence>
<dbReference type="GO" id="GO:0016491">
    <property type="term" value="F:oxidoreductase activity"/>
    <property type="evidence" value="ECO:0007669"/>
    <property type="project" value="InterPro"/>
</dbReference>
<gene>
    <name evidence="2" type="ORF">A5630_17105</name>
</gene>
<evidence type="ECO:0000313" key="3">
    <source>
        <dbReference type="Proteomes" id="UP000093898"/>
    </source>
</evidence>
<dbReference type="InterPro" id="IPR011032">
    <property type="entry name" value="GroES-like_sf"/>
</dbReference>
<dbReference type="SMART" id="SM00829">
    <property type="entry name" value="PKS_ER"/>
    <property type="match status" value="1"/>
</dbReference>
<dbReference type="Pfam" id="PF13602">
    <property type="entry name" value="ADH_zinc_N_2"/>
    <property type="match status" value="1"/>
</dbReference>
<dbReference type="GO" id="GO:0008270">
    <property type="term" value="F:zinc ion binding"/>
    <property type="evidence" value="ECO:0007669"/>
    <property type="project" value="InterPro"/>
</dbReference>
<dbReference type="Pfam" id="PF08240">
    <property type="entry name" value="ADH_N"/>
    <property type="match status" value="1"/>
</dbReference>
<dbReference type="SUPFAM" id="SSF51735">
    <property type="entry name" value="NAD(P)-binding Rossmann-fold domains"/>
    <property type="match status" value="1"/>
</dbReference>
<dbReference type="PANTHER" id="PTHR44013">
    <property type="entry name" value="ZINC-TYPE ALCOHOL DEHYDROGENASE-LIKE PROTEIN C16A3.02C"/>
    <property type="match status" value="1"/>
</dbReference>
<sequence>MVLTEFGGPDVLHAAELPTPVPRADEVLVEIACSSVNPADWKTREGKLSAYIDYHFPFVLGFDLAGVIAAVGPDVTRWQVGDQVFGMSNQRSGEDGTYAEYCLASSELLAPLPDGWSYVDAAGLPVAGSTAYGGMVDAGELQNGQTVLINGGAGGVGSIAIQIARALGARVAVTCSPKNFDYVSALGADLAIDYRGGDVVTQLRAWAPSGVDQVLDAVGLDTLLPHAEELVAPGGRYVEIETLISRADDERVARAAERGVRIVSNMIAIQRQPQHLTELAALCAKGAIRPPETELLPLSRVADAHRLVEAGHVRGKVILAVHTD</sequence>
<dbReference type="EMBL" id="LZLC01000062">
    <property type="protein sequence ID" value="OBJ44217.1"/>
    <property type="molecule type" value="Genomic_DNA"/>
</dbReference>
<dbReference type="AlphaFoldDB" id="A0A1A3H7F6"/>
<dbReference type="Gene3D" id="3.40.50.720">
    <property type="entry name" value="NAD(P)-binding Rossmann-like Domain"/>
    <property type="match status" value="1"/>
</dbReference>
<dbReference type="PROSITE" id="PS01162">
    <property type="entry name" value="QOR_ZETA_CRYSTAL"/>
    <property type="match status" value="1"/>
</dbReference>
<comment type="caution">
    <text evidence="2">The sequence shown here is derived from an EMBL/GenBank/DDBJ whole genome shotgun (WGS) entry which is preliminary data.</text>
</comment>
<dbReference type="InterPro" id="IPR036291">
    <property type="entry name" value="NAD(P)-bd_dom_sf"/>
</dbReference>
<dbReference type="Gene3D" id="3.90.180.10">
    <property type="entry name" value="Medium-chain alcohol dehydrogenases, catalytic domain"/>
    <property type="match status" value="1"/>
</dbReference>
<dbReference type="InterPro" id="IPR020843">
    <property type="entry name" value="ER"/>
</dbReference>
<dbReference type="InterPro" id="IPR052733">
    <property type="entry name" value="Chloroplast_QOR"/>
</dbReference>
<evidence type="ECO:0000313" key="2">
    <source>
        <dbReference type="EMBL" id="OBJ44217.1"/>
    </source>
</evidence>
<dbReference type="CDD" id="cd05289">
    <property type="entry name" value="MDR_like_2"/>
    <property type="match status" value="1"/>
</dbReference>
<accession>A0A1A3H7F6</accession>
<dbReference type="InterPro" id="IPR013154">
    <property type="entry name" value="ADH-like_N"/>
</dbReference>
<dbReference type="PANTHER" id="PTHR44013:SF1">
    <property type="entry name" value="ZINC-TYPE ALCOHOL DEHYDROGENASE-LIKE PROTEIN C16A3.02C"/>
    <property type="match status" value="1"/>
</dbReference>
<dbReference type="SUPFAM" id="SSF50129">
    <property type="entry name" value="GroES-like"/>
    <property type="match status" value="1"/>
</dbReference>
<proteinExistence type="predicted"/>
<dbReference type="OrthoDB" id="3613651at2"/>
<dbReference type="InterPro" id="IPR002364">
    <property type="entry name" value="Quin_OxRdtase/zeta-crystal_CS"/>
</dbReference>
<feature type="domain" description="Enoyl reductase (ER)" evidence="1">
    <location>
        <begin position="7"/>
        <end position="319"/>
    </location>
</feature>
<dbReference type="STRING" id="56689.GCA_001291445_05345"/>
<name>A0A1A3H7F6_MYCMU</name>
<organism evidence="2 3">
    <name type="scientific">Mycolicibacterium mucogenicum</name>
    <name type="common">Mycobacterium mucogenicum</name>
    <dbReference type="NCBI Taxonomy" id="56689"/>
    <lineage>
        <taxon>Bacteria</taxon>
        <taxon>Bacillati</taxon>
        <taxon>Actinomycetota</taxon>
        <taxon>Actinomycetes</taxon>
        <taxon>Mycobacteriales</taxon>
        <taxon>Mycobacteriaceae</taxon>
        <taxon>Mycolicibacterium</taxon>
    </lineage>
</organism>